<feature type="compositionally biased region" description="Polar residues" evidence="1">
    <location>
        <begin position="186"/>
        <end position="212"/>
    </location>
</feature>
<accession>A0A8U0N3Y8</accession>
<evidence type="ECO:0000256" key="2">
    <source>
        <dbReference type="SAM" id="SignalP"/>
    </source>
</evidence>
<dbReference type="GeneID" id="101687748"/>
<feature type="compositionally biased region" description="Polar residues" evidence="1">
    <location>
        <begin position="504"/>
        <end position="527"/>
    </location>
</feature>
<evidence type="ECO:0000313" key="3">
    <source>
        <dbReference type="Proteomes" id="UP000000715"/>
    </source>
</evidence>
<gene>
    <name evidence="4" type="primary">LOC101687748</name>
</gene>
<dbReference type="AlphaFoldDB" id="A0A8U0N3Y8"/>
<feature type="region of interest" description="Disordered" evidence="1">
    <location>
        <begin position="94"/>
        <end position="125"/>
    </location>
</feature>
<evidence type="ECO:0000313" key="4">
    <source>
        <dbReference type="RefSeq" id="XP_004766379.1"/>
    </source>
</evidence>
<sequence length="539" mass="59378">MKIIFQILWVLSLCFLGSQSQERNNGFNQRRLLRSSGQVLARSQSAQVKRFPNPNPPRSISPQYHQNLAGQSLSRSTNSKLLPPTKQLLLKTSIPKNLAKPQTHSNRASQSKLGPTEYSSKTQSRSRLLQVYQNNPIQKSPCFKSPIHNRSNSLHPGPLSYSKTQSQKSQSLPNSSVKRVIRPFKSPSNTIFQQKPQLTKRNPNPPTLQKASLNKAHANELATRARQRKPNPKALVQNTACHSKTHLQPPGRRKYIQPLDPRKRLQPLSQRRRPQSSSRRRHPHPLGQKISNPPIKIPGQIKPCIRPHIQNKPGSHHYHPHISLSPGRLYPPPLVPSPRPQVQPVSKVVSTRTQVLNTTLFSAIASTTPQTISSHTTSATTTNKISSALISERTSPSDITVSSPEIQVPVTIPPTAATTSNAPATEISTPLVTTTPLIATTQTTPFTTQEITTVHATAGDPTILSNTTITFTAAALFTTTSSAITVQNTTASTNTSSAADTEGTRMTTESGYETTELPYSSPNTDDNYIFETTESDYYY</sequence>
<feature type="compositionally biased region" description="Low complexity" evidence="1">
    <location>
        <begin position="160"/>
        <end position="171"/>
    </location>
</feature>
<feature type="region of interest" description="Disordered" evidence="1">
    <location>
        <begin position="43"/>
        <end position="64"/>
    </location>
</feature>
<dbReference type="RefSeq" id="XP_004766379.1">
    <property type="nucleotide sequence ID" value="XM_004766322.2"/>
</dbReference>
<keyword evidence="3" id="KW-1185">Reference proteome</keyword>
<feature type="region of interest" description="Disordered" evidence="1">
    <location>
        <begin position="491"/>
        <end position="527"/>
    </location>
</feature>
<feature type="compositionally biased region" description="Polar residues" evidence="1">
    <location>
        <begin position="100"/>
        <end position="125"/>
    </location>
</feature>
<evidence type="ECO:0000256" key="1">
    <source>
        <dbReference type="SAM" id="MobiDB-lite"/>
    </source>
</evidence>
<feature type="chain" id="PRO_5035898731" evidence="2">
    <location>
        <begin position="21"/>
        <end position="539"/>
    </location>
</feature>
<protein>
    <submittedName>
        <fullName evidence="4">Mucin-5AC-like</fullName>
    </submittedName>
</protein>
<feature type="compositionally biased region" description="Basic residues" evidence="1">
    <location>
        <begin position="270"/>
        <end position="284"/>
    </location>
</feature>
<proteinExistence type="predicted"/>
<feature type="signal peptide" evidence="2">
    <location>
        <begin position="1"/>
        <end position="20"/>
    </location>
</feature>
<feature type="region of interest" description="Disordered" evidence="1">
    <location>
        <begin position="137"/>
        <end position="296"/>
    </location>
</feature>
<organism evidence="3 4">
    <name type="scientific">Mustela putorius furo</name>
    <name type="common">European domestic ferret</name>
    <name type="synonym">Mustela furo</name>
    <dbReference type="NCBI Taxonomy" id="9669"/>
    <lineage>
        <taxon>Eukaryota</taxon>
        <taxon>Metazoa</taxon>
        <taxon>Chordata</taxon>
        <taxon>Craniata</taxon>
        <taxon>Vertebrata</taxon>
        <taxon>Euteleostomi</taxon>
        <taxon>Mammalia</taxon>
        <taxon>Eutheria</taxon>
        <taxon>Laurasiatheria</taxon>
        <taxon>Carnivora</taxon>
        <taxon>Caniformia</taxon>
        <taxon>Musteloidea</taxon>
        <taxon>Mustelidae</taxon>
        <taxon>Mustelinae</taxon>
        <taxon>Mustela</taxon>
    </lineage>
</organism>
<keyword evidence="2" id="KW-0732">Signal</keyword>
<dbReference type="Proteomes" id="UP000000715">
    <property type="component" value="Unplaced"/>
</dbReference>
<reference evidence="4" key="1">
    <citation type="submission" date="2025-08" db="UniProtKB">
        <authorList>
            <consortium name="RefSeq"/>
        </authorList>
    </citation>
    <scope>IDENTIFICATION</scope>
    <source>
        <tissue evidence="4">Brain</tissue>
    </source>
</reference>
<dbReference type="KEGG" id="mpuf:101687748"/>
<name>A0A8U0N3Y8_MUSPF</name>